<accession>A0ABW1MBK3</accession>
<keyword evidence="5" id="KW-1185">Reference proteome</keyword>
<dbReference type="Proteomes" id="UP001596139">
    <property type="component" value="Unassembled WGS sequence"/>
</dbReference>
<dbReference type="InterPro" id="IPR027417">
    <property type="entry name" value="P-loop_NTPase"/>
</dbReference>
<evidence type="ECO:0000259" key="2">
    <source>
        <dbReference type="Pfam" id="PF00931"/>
    </source>
</evidence>
<dbReference type="SUPFAM" id="SSF48452">
    <property type="entry name" value="TPR-like"/>
    <property type="match status" value="2"/>
</dbReference>
<dbReference type="PANTHER" id="PTHR46082">
    <property type="entry name" value="ATP/GTP-BINDING PROTEIN-RELATED"/>
    <property type="match status" value="1"/>
</dbReference>
<protein>
    <submittedName>
        <fullName evidence="4">FxSxx-COOH system tetratricopeptide repeat protein</fullName>
    </submittedName>
</protein>
<dbReference type="InterPro" id="IPR011990">
    <property type="entry name" value="TPR-like_helical_dom_sf"/>
</dbReference>
<gene>
    <name evidence="4" type="primary">fxsT</name>
    <name evidence="4" type="ORF">ACFP4F_01055</name>
</gene>
<dbReference type="Pfam" id="PF13676">
    <property type="entry name" value="TIR_2"/>
    <property type="match status" value="1"/>
</dbReference>
<evidence type="ECO:0000313" key="5">
    <source>
        <dbReference type="Proteomes" id="UP001596139"/>
    </source>
</evidence>
<name>A0ABW1MBK3_9ACTN</name>
<evidence type="ECO:0000259" key="3">
    <source>
        <dbReference type="Pfam" id="PF13676"/>
    </source>
</evidence>
<feature type="domain" description="TIR" evidence="3">
    <location>
        <begin position="38"/>
        <end position="150"/>
    </location>
</feature>
<reference evidence="5" key="1">
    <citation type="journal article" date="2019" name="Int. J. Syst. Evol. Microbiol.">
        <title>The Global Catalogue of Microorganisms (GCM) 10K type strain sequencing project: providing services to taxonomists for standard genome sequencing and annotation.</title>
        <authorList>
            <consortium name="The Broad Institute Genomics Platform"/>
            <consortium name="The Broad Institute Genome Sequencing Center for Infectious Disease"/>
            <person name="Wu L."/>
            <person name="Ma J."/>
        </authorList>
    </citation>
    <scope>NUCLEOTIDE SEQUENCE [LARGE SCALE GENOMIC DNA]</scope>
    <source>
        <strain evidence="5">CGMCC 1.15180</strain>
    </source>
</reference>
<proteinExistence type="predicted"/>
<dbReference type="InterPro" id="IPR000157">
    <property type="entry name" value="TIR_dom"/>
</dbReference>
<dbReference type="InterPro" id="IPR002182">
    <property type="entry name" value="NB-ARC"/>
</dbReference>
<dbReference type="Gene3D" id="3.40.50.300">
    <property type="entry name" value="P-loop containing nucleotide triphosphate hydrolases"/>
    <property type="match status" value="1"/>
</dbReference>
<dbReference type="EMBL" id="JBHSPX010000001">
    <property type="protein sequence ID" value="MFC6061138.1"/>
    <property type="molecule type" value="Genomic_DNA"/>
</dbReference>
<feature type="domain" description="NB-ARC" evidence="2">
    <location>
        <begin position="205"/>
        <end position="331"/>
    </location>
</feature>
<evidence type="ECO:0000256" key="1">
    <source>
        <dbReference type="SAM" id="MobiDB-lite"/>
    </source>
</evidence>
<dbReference type="RefSeq" id="WP_051861418.1">
    <property type="nucleotide sequence ID" value="NZ_JBHSPX010000001.1"/>
</dbReference>
<feature type="region of interest" description="Disordered" evidence="1">
    <location>
        <begin position="1"/>
        <end position="37"/>
    </location>
</feature>
<dbReference type="Gene3D" id="1.25.40.10">
    <property type="entry name" value="Tetratricopeptide repeat domain"/>
    <property type="match status" value="2"/>
</dbReference>
<comment type="caution">
    <text evidence="4">The sequence shown here is derived from an EMBL/GenBank/DDBJ whole genome shotgun (WGS) entry which is preliminary data.</text>
</comment>
<dbReference type="NCBIfam" id="NF040586">
    <property type="entry name" value="FxSxx_TPR"/>
    <property type="match status" value="1"/>
</dbReference>
<dbReference type="SUPFAM" id="SSF52540">
    <property type="entry name" value="P-loop containing nucleoside triphosphate hydrolases"/>
    <property type="match status" value="1"/>
</dbReference>
<sequence length="932" mass="100629">MAQPAESTFPQRQTDAASARVPRPARPVRPGPPPGPRVTVSVAGDGRAWGDWIADRLERHGLRAPLHHWDPPAAMELRAALAGLTLSGGRVLLVFSAGYFQPGVRTGREWDAALAAVTAAHPGRFAAVSVTDPGNLPRGATALGPAQLTEAGAHHAERLLLRRLGLPDTPAPGTGGPRFPLDAPDVWGGVPRRNPRFTGRAALLARIHRRLAGSVRGAAVCTLLGMAGVGKTQLAAEYVHRFATEYDVVWWIAAGTGEEARRQLAGLATELGIRSGTGTAERLRAVMDALRRGEPYHRWLLVLDGADDPEAVAGLLPSGSGHVLITSRNRSWDTYNTLLLPVPVLDRPESIAFVRRRAPRLDAAEAGRLAAALEDLPLLLDQTAGWLNDSDMSVGSYLRLLEGGIGDARTVVAEDFPMTFAAAWTALLDRIAETAPDAGELLRLCAVLAPGTVPVTLLGRIRGDFAPLTGDPRRLQDALRLLARYSVVDAMETADGTEITGVHLHRMVRLLVREGVPAPERERYERAVRGALAAADPGRPDDPADWPAYAALLPHLLPSGALEADPEETARPVLNCLRYAYLAGIQDTGLALARRADRTWRLLLPEDHPRRLDLLHAHANLLRATGQYAACEELDRAALERLLGRRSTPDSDILRAATALAADLRGLARLQEALELSRYVLDGSRQTFGEGDARTLAAQNNTAVSLRLLGAYDEALDLDLRTLRARRRLLGPGHPWTLYSELHYATDLRLTGRTEAALELQERTVRSHHRVLGADHPQSLRAGHGLALCRRGAGQGERARQGMERLLERAVRLLGRRDPLTLMTAAGFCCLERESGDPERALATAELTYTGYRELLGPAHPYTVGSDANHALALLAAGDRAAALGSLSRALLAMEAAVGPSHPWALDLAHNTRSTEADLPPYQLRDFEPLTI</sequence>
<dbReference type="Pfam" id="PF13424">
    <property type="entry name" value="TPR_12"/>
    <property type="match status" value="1"/>
</dbReference>
<feature type="compositionally biased region" description="Polar residues" evidence="1">
    <location>
        <begin position="1"/>
        <end position="15"/>
    </location>
</feature>
<dbReference type="PANTHER" id="PTHR46082:SF6">
    <property type="entry name" value="AAA+ ATPASE DOMAIN-CONTAINING PROTEIN-RELATED"/>
    <property type="match status" value="1"/>
</dbReference>
<dbReference type="Pfam" id="PF00931">
    <property type="entry name" value="NB-ARC"/>
    <property type="match status" value="1"/>
</dbReference>
<feature type="compositionally biased region" description="Pro residues" evidence="1">
    <location>
        <begin position="24"/>
        <end position="36"/>
    </location>
</feature>
<dbReference type="InterPro" id="IPR053137">
    <property type="entry name" value="NLR-like"/>
</dbReference>
<organism evidence="4 5">
    <name type="scientific">Streptomyces ochraceiscleroticus</name>
    <dbReference type="NCBI Taxonomy" id="47761"/>
    <lineage>
        <taxon>Bacteria</taxon>
        <taxon>Bacillati</taxon>
        <taxon>Actinomycetota</taxon>
        <taxon>Actinomycetes</taxon>
        <taxon>Kitasatosporales</taxon>
        <taxon>Streptomycetaceae</taxon>
        <taxon>Streptomyces</taxon>
    </lineage>
</organism>
<evidence type="ECO:0000313" key="4">
    <source>
        <dbReference type="EMBL" id="MFC6061138.1"/>
    </source>
</evidence>